<evidence type="ECO:0000313" key="7">
    <source>
        <dbReference type="Proteomes" id="UP001141806"/>
    </source>
</evidence>
<dbReference type="GO" id="GO:0016207">
    <property type="term" value="F:4-coumarate-CoA ligase activity"/>
    <property type="evidence" value="ECO:0007669"/>
    <property type="project" value="UniProtKB-EC"/>
</dbReference>
<dbReference type="AlphaFoldDB" id="A0A9Q0GNI9"/>
<evidence type="ECO:0000313" key="6">
    <source>
        <dbReference type="EMBL" id="KAJ4935078.1"/>
    </source>
</evidence>
<comment type="catalytic activity">
    <reaction evidence="4">
        <text>(E)-4-coumarate + ATP + CoA = (E)-4-coumaroyl-CoA + AMP + diphosphate</text>
        <dbReference type="Rhea" id="RHEA:19641"/>
        <dbReference type="ChEBI" id="CHEBI:12876"/>
        <dbReference type="ChEBI" id="CHEBI:30616"/>
        <dbReference type="ChEBI" id="CHEBI:33019"/>
        <dbReference type="ChEBI" id="CHEBI:57287"/>
        <dbReference type="ChEBI" id="CHEBI:85008"/>
        <dbReference type="ChEBI" id="CHEBI:456215"/>
        <dbReference type="EC" id="6.2.1.12"/>
    </reaction>
    <physiologicalReaction direction="left-to-right" evidence="4">
        <dbReference type="Rhea" id="RHEA:19642"/>
    </physiologicalReaction>
</comment>
<dbReference type="GO" id="GO:0006744">
    <property type="term" value="P:ubiquinone biosynthetic process"/>
    <property type="evidence" value="ECO:0007669"/>
    <property type="project" value="TreeGrafter"/>
</dbReference>
<dbReference type="PANTHER" id="PTHR24096:SF149">
    <property type="entry name" value="AMP-BINDING DOMAIN-CONTAINING PROTEIN-RELATED"/>
    <property type="match status" value="1"/>
</dbReference>
<dbReference type="OrthoDB" id="10253869at2759"/>
<dbReference type="Proteomes" id="UP001141806">
    <property type="component" value="Unassembled WGS sequence"/>
</dbReference>
<evidence type="ECO:0000256" key="2">
    <source>
        <dbReference type="ARBA" id="ARBA00012959"/>
    </source>
</evidence>
<keyword evidence="5" id="KW-1133">Transmembrane helix</keyword>
<evidence type="ECO:0000256" key="4">
    <source>
        <dbReference type="ARBA" id="ARBA00034252"/>
    </source>
</evidence>
<dbReference type="EMBL" id="JAMYWD010002688">
    <property type="protein sequence ID" value="KAJ4935078.1"/>
    <property type="molecule type" value="Genomic_DNA"/>
</dbReference>
<dbReference type="EC" id="6.2.1.12" evidence="2"/>
<dbReference type="SUPFAM" id="SSF56801">
    <property type="entry name" value="Acetyl-CoA synthetase-like"/>
    <property type="match status" value="1"/>
</dbReference>
<protein>
    <recommendedName>
        <fullName evidence="2">4-coumarate--CoA ligase</fullName>
        <ecNumber evidence="2">6.2.1.12</ecNumber>
    </recommendedName>
</protein>
<feature type="transmembrane region" description="Helical" evidence="5">
    <location>
        <begin position="27"/>
        <end position="49"/>
    </location>
</feature>
<dbReference type="PANTHER" id="PTHR24096">
    <property type="entry name" value="LONG-CHAIN-FATTY-ACID--COA LIGASE"/>
    <property type="match status" value="1"/>
</dbReference>
<name>A0A9Q0GNI9_9MAGN</name>
<dbReference type="Gene3D" id="3.40.50.980">
    <property type="match status" value="1"/>
</dbReference>
<keyword evidence="5" id="KW-0812">Transmembrane</keyword>
<comment type="similarity">
    <text evidence="1">Belongs to the ATP-dependent AMP-binding enzyme family.</text>
</comment>
<comment type="caution">
    <text evidence="6">The sequence shown here is derived from an EMBL/GenBank/DDBJ whole genome shotgun (WGS) entry which is preliminary data.</text>
</comment>
<keyword evidence="3" id="KW-0436">Ligase</keyword>
<dbReference type="GO" id="GO:0005777">
    <property type="term" value="C:peroxisome"/>
    <property type="evidence" value="ECO:0007669"/>
    <property type="project" value="TreeGrafter"/>
</dbReference>
<proteinExistence type="inferred from homology"/>
<reference evidence="6" key="1">
    <citation type="journal article" date="2023" name="Plant J.">
        <title>The genome of the king protea, Protea cynaroides.</title>
        <authorList>
            <person name="Chang J."/>
            <person name="Duong T.A."/>
            <person name="Schoeman C."/>
            <person name="Ma X."/>
            <person name="Roodt D."/>
            <person name="Barker N."/>
            <person name="Li Z."/>
            <person name="Van de Peer Y."/>
            <person name="Mizrachi E."/>
        </authorList>
    </citation>
    <scope>NUCLEOTIDE SEQUENCE</scope>
    <source>
        <tissue evidence="6">Young leaves</tissue>
    </source>
</reference>
<gene>
    <name evidence="6" type="ORF">NE237_014204</name>
</gene>
<evidence type="ECO:0000256" key="5">
    <source>
        <dbReference type="SAM" id="Phobius"/>
    </source>
</evidence>
<keyword evidence="7" id="KW-1185">Reference proteome</keyword>
<evidence type="ECO:0000256" key="3">
    <source>
        <dbReference type="ARBA" id="ARBA00022598"/>
    </source>
</evidence>
<keyword evidence="5" id="KW-0472">Membrane</keyword>
<organism evidence="6 7">
    <name type="scientific">Protea cynaroides</name>
    <dbReference type="NCBI Taxonomy" id="273540"/>
    <lineage>
        <taxon>Eukaryota</taxon>
        <taxon>Viridiplantae</taxon>
        <taxon>Streptophyta</taxon>
        <taxon>Embryophyta</taxon>
        <taxon>Tracheophyta</taxon>
        <taxon>Spermatophyta</taxon>
        <taxon>Magnoliopsida</taxon>
        <taxon>Proteales</taxon>
        <taxon>Proteaceae</taxon>
        <taxon>Protea</taxon>
    </lineage>
</organism>
<sequence length="150" mass="16378">MSHLSLSMLDVPNKLDEEENVEEVLSIYFPVIWLGILSIGAIVTAMNPLSSLLELQKQMIDCRVSFALTTPAKVKEMEKMGIKVVVVPENVNSFLNSPEFSSSNNVFLATVGKGFFGGGKGFSCGEVGKGISGGRRRKGVNWLSFRSGFW</sequence>
<evidence type="ECO:0000256" key="1">
    <source>
        <dbReference type="ARBA" id="ARBA00006432"/>
    </source>
</evidence>
<accession>A0A9Q0GNI9</accession>